<evidence type="ECO:0000313" key="1">
    <source>
        <dbReference type="EMBL" id="RUS85607.1"/>
    </source>
</evidence>
<organism evidence="1 2">
    <name type="scientific">Elysia chlorotica</name>
    <name type="common">Eastern emerald elysia</name>
    <name type="synonym">Sea slug</name>
    <dbReference type="NCBI Taxonomy" id="188477"/>
    <lineage>
        <taxon>Eukaryota</taxon>
        <taxon>Metazoa</taxon>
        <taxon>Spiralia</taxon>
        <taxon>Lophotrochozoa</taxon>
        <taxon>Mollusca</taxon>
        <taxon>Gastropoda</taxon>
        <taxon>Heterobranchia</taxon>
        <taxon>Euthyneura</taxon>
        <taxon>Panpulmonata</taxon>
        <taxon>Sacoglossa</taxon>
        <taxon>Placobranchoidea</taxon>
        <taxon>Plakobranchidae</taxon>
        <taxon>Elysia</taxon>
    </lineage>
</organism>
<dbReference type="Proteomes" id="UP000271974">
    <property type="component" value="Unassembled WGS sequence"/>
</dbReference>
<sequence>MQYLRVMFKKESQTKIEPTIVQFDPQAIKSVLVTITILFITPSHQKKSWNCRIKYRPILKRRPLNRYQTPPSDWLLFMLLFPLPPGARLEVVVRSVRRCRPLRI</sequence>
<keyword evidence="2" id="KW-1185">Reference proteome</keyword>
<evidence type="ECO:0000313" key="2">
    <source>
        <dbReference type="Proteomes" id="UP000271974"/>
    </source>
</evidence>
<dbReference type="AlphaFoldDB" id="A0A433TVI2"/>
<proteinExistence type="predicted"/>
<gene>
    <name evidence="1" type="ORF">EGW08_006619</name>
</gene>
<protein>
    <submittedName>
        <fullName evidence="1">Uncharacterized protein</fullName>
    </submittedName>
</protein>
<dbReference type="EMBL" id="RQTK01000164">
    <property type="protein sequence ID" value="RUS85607.1"/>
    <property type="molecule type" value="Genomic_DNA"/>
</dbReference>
<name>A0A433TVI2_ELYCH</name>
<comment type="caution">
    <text evidence="1">The sequence shown here is derived from an EMBL/GenBank/DDBJ whole genome shotgun (WGS) entry which is preliminary data.</text>
</comment>
<reference evidence="1 2" key="1">
    <citation type="submission" date="2019-01" db="EMBL/GenBank/DDBJ databases">
        <title>A draft genome assembly of the solar-powered sea slug Elysia chlorotica.</title>
        <authorList>
            <person name="Cai H."/>
            <person name="Li Q."/>
            <person name="Fang X."/>
            <person name="Li J."/>
            <person name="Curtis N.E."/>
            <person name="Altenburger A."/>
            <person name="Shibata T."/>
            <person name="Feng M."/>
            <person name="Maeda T."/>
            <person name="Schwartz J.A."/>
            <person name="Shigenobu S."/>
            <person name="Lundholm N."/>
            <person name="Nishiyama T."/>
            <person name="Yang H."/>
            <person name="Hasebe M."/>
            <person name="Li S."/>
            <person name="Pierce S.K."/>
            <person name="Wang J."/>
        </authorList>
    </citation>
    <scope>NUCLEOTIDE SEQUENCE [LARGE SCALE GENOMIC DNA]</scope>
    <source>
        <strain evidence="1">EC2010</strain>
        <tissue evidence="1">Whole organism of an adult</tissue>
    </source>
</reference>
<accession>A0A433TVI2</accession>